<evidence type="ECO:0000259" key="5">
    <source>
        <dbReference type="Pfam" id="PF24827"/>
    </source>
</evidence>
<dbReference type="InterPro" id="IPR043795">
    <property type="entry name" value="N-alpha-Ac-DABA-like"/>
</dbReference>
<keyword evidence="4" id="KW-0862">Zinc</keyword>
<dbReference type="GO" id="GO:0016811">
    <property type="term" value="F:hydrolase activity, acting on carbon-nitrogen (but not peptide) bonds, in linear amides"/>
    <property type="evidence" value="ECO:0007669"/>
    <property type="project" value="InterPro"/>
</dbReference>
<reference evidence="6 7" key="1">
    <citation type="submission" date="2019-07" db="EMBL/GenBank/DDBJ databases">
        <title>Ln-dependent methylotrophs.</title>
        <authorList>
            <person name="Tani A."/>
        </authorList>
    </citation>
    <scope>NUCLEOTIDE SEQUENCE [LARGE SCALE GENOMIC DNA]</scope>
    <source>
        <strain evidence="6 7">SM12</strain>
    </source>
</reference>
<dbReference type="Gene3D" id="3.40.630.10">
    <property type="entry name" value="Zn peptidases"/>
    <property type="match status" value="1"/>
</dbReference>
<gene>
    <name evidence="6" type="ORF">FNA46_04515</name>
</gene>
<keyword evidence="7" id="KW-1185">Reference proteome</keyword>
<evidence type="ECO:0000313" key="7">
    <source>
        <dbReference type="Proteomes" id="UP000316801"/>
    </source>
</evidence>
<keyword evidence="2" id="KW-0479">Metal-binding</keyword>
<evidence type="ECO:0000313" key="6">
    <source>
        <dbReference type="EMBL" id="TRL41204.1"/>
    </source>
</evidence>
<dbReference type="InterPro" id="IPR055438">
    <property type="entry name" value="AstE_AspA_cat"/>
</dbReference>
<protein>
    <submittedName>
        <fullName evidence="6">Succinylglutamate desuccinylase</fullName>
    </submittedName>
</protein>
<name>A0A549TFA2_9HYPH</name>
<feature type="domain" description="Succinylglutamate desuccinylase/Aspartoacylase catalytic" evidence="5">
    <location>
        <begin position="50"/>
        <end position="223"/>
    </location>
</feature>
<dbReference type="Pfam" id="PF24827">
    <property type="entry name" value="AstE_AspA_cat"/>
    <property type="match status" value="1"/>
</dbReference>
<dbReference type="PIRSF" id="PIRSF039012">
    <property type="entry name" value="ASP"/>
    <property type="match status" value="1"/>
</dbReference>
<evidence type="ECO:0000256" key="4">
    <source>
        <dbReference type="ARBA" id="ARBA00022833"/>
    </source>
</evidence>
<proteinExistence type="predicted"/>
<organism evidence="6 7">
    <name type="scientific">Rhizobium straminoryzae</name>
    <dbReference type="NCBI Taxonomy" id="1387186"/>
    <lineage>
        <taxon>Bacteria</taxon>
        <taxon>Pseudomonadati</taxon>
        <taxon>Pseudomonadota</taxon>
        <taxon>Alphaproteobacteria</taxon>
        <taxon>Hyphomicrobiales</taxon>
        <taxon>Rhizobiaceae</taxon>
        <taxon>Rhizobium/Agrobacterium group</taxon>
        <taxon>Rhizobium</taxon>
    </lineage>
</organism>
<sequence>MSEAKTVTVGTATARPGEVVRGVIPVTELAGGSKVEIPLVIVNGVKPGPVFWVDGAIHGDEPEGPLACAIALKEVDPQQLSGTLVMVPVMNVMAFENANRGNPLDTFSFDMNRIYPGRANGYLSERVAWAHSQWMSKVADFEISIHSGGAHSFLAKAIFVDESPASVELAMAMGEGWGCIMSNFLPKGSPMAQMKEIGKTGITVELGGRSATSPERFAHVARELANSILNILRHYKMYPGTATYPTDATKGQQEALLAPASGIFIPTPGVDFLKPMTKGQSIARIVNIFGDELAELVAPADGMIFGLRALPNVNTGDWCCFFNKVEGARVWPA</sequence>
<evidence type="ECO:0000256" key="1">
    <source>
        <dbReference type="ARBA" id="ARBA00001947"/>
    </source>
</evidence>
<dbReference type="GO" id="GO:0046872">
    <property type="term" value="F:metal ion binding"/>
    <property type="evidence" value="ECO:0007669"/>
    <property type="project" value="UniProtKB-KW"/>
</dbReference>
<dbReference type="SUPFAM" id="SSF53187">
    <property type="entry name" value="Zn-dependent exopeptidases"/>
    <property type="match status" value="1"/>
</dbReference>
<dbReference type="EMBL" id="VJMG01000010">
    <property type="protein sequence ID" value="TRL41204.1"/>
    <property type="molecule type" value="Genomic_DNA"/>
</dbReference>
<comment type="caution">
    <text evidence="6">The sequence shown here is derived from an EMBL/GenBank/DDBJ whole genome shotgun (WGS) entry which is preliminary data.</text>
</comment>
<dbReference type="RefSeq" id="WP_142881145.1">
    <property type="nucleotide sequence ID" value="NZ_VJMG01000010.1"/>
</dbReference>
<dbReference type="CDD" id="cd06230">
    <property type="entry name" value="M14_ASTE_ASPA_like"/>
    <property type="match status" value="1"/>
</dbReference>
<dbReference type="AlphaFoldDB" id="A0A549TFA2"/>
<dbReference type="InterPro" id="IPR053138">
    <property type="entry name" value="N-alpha-Ac-DABA_deacetylase"/>
</dbReference>
<dbReference type="PANTHER" id="PTHR37326:SF1">
    <property type="entry name" value="BLL3975 PROTEIN"/>
    <property type="match status" value="1"/>
</dbReference>
<evidence type="ECO:0000256" key="3">
    <source>
        <dbReference type="ARBA" id="ARBA00022801"/>
    </source>
</evidence>
<accession>A0A549TFA2</accession>
<keyword evidence="3" id="KW-0378">Hydrolase</keyword>
<dbReference type="Proteomes" id="UP000316801">
    <property type="component" value="Unassembled WGS sequence"/>
</dbReference>
<dbReference type="GO" id="GO:0016788">
    <property type="term" value="F:hydrolase activity, acting on ester bonds"/>
    <property type="evidence" value="ECO:0007669"/>
    <property type="project" value="InterPro"/>
</dbReference>
<dbReference type="PANTHER" id="PTHR37326">
    <property type="entry name" value="BLL3975 PROTEIN"/>
    <property type="match status" value="1"/>
</dbReference>
<evidence type="ECO:0000256" key="2">
    <source>
        <dbReference type="ARBA" id="ARBA00022723"/>
    </source>
</evidence>
<comment type="cofactor">
    <cofactor evidence="1">
        <name>Zn(2+)</name>
        <dbReference type="ChEBI" id="CHEBI:29105"/>
    </cofactor>
</comment>